<dbReference type="InterPro" id="IPR037923">
    <property type="entry name" value="HTH-like"/>
</dbReference>
<accession>A0ABR7N7A8</accession>
<dbReference type="SMART" id="SM00342">
    <property type="entry name" value="HTH_ARAC"/>
    <property type="match status" value="1"/>
</dbReference>
<comment type="caution">
    <text evidence="5">The sequence shown here is derived from an EMBL/GenBank/DDBJ whole genome shotgun (WGS) entry which is preliminary data.</text>
</comment>
<evidence type="ECO:0000313" key="6">
    <source>
        <dbReference type="Proteomes" id="UP000657421"/>
    </source>
</evidence>
<dbReference type="PANTHER" id="PTHR43280">
    <property type="entry name" value="ARAC-FAMILY TRANSCRIPTIONAL REGULATOR"/>
    <property type="match status" value="1"/>
</dbReference>
<evidence type="ECO:0000256" key="2">
    <source>
        <dbReference type="ARBA" id="ARBA00023125"/>
    </source>
</evidence>
<keyword evidence="3" id="KW-0804">Transcription</keyword>
<evidence type="ECO:0000313" key="5">
    <source>
        <dbReference type="EMBL" id="MBC8572234.1"/>
    </source>
</evidence>
<dbReference type="Pfam" id="PF02311">
    <property type="entry name" value="AraC_binding"/>
    <property type="match status" value="1"/>
</dbReference>
<dbReference type="Pfam" id="PF12833">
    <property type="entry name" value="HTH_18"/>
    <property type="match status" value="1"/>
</dbReference>
<reference evidence="5 6" key="1">
    <citation type="submission" date="2020-08" db="EMBL/GenBank/DDBJ databases">
        <title>Genome public.</title>
        <authorList>
            <person name="Liu C."/>
            <person name="Sun Q."/>
        </authorList>
    </citation>
    <scope>NUCLEOTIDE SEQUENCE [LARGE SCALE GENOMIC DNA]</scope>
    <source>
        <strain evidence="5 6">NSJ-46</strain>
    </source>
</reference>
<dbReference type="InterPro" id="IPR003313">
    <property type="entry name" value="AraC-bd"/>
</dbReference>
<dbReference type="Gene3D" id="1.10.10.60">
    <property type="entry name" value="Homeodomain-like"/>
    <property type="match status" value="2"/>
</dbReference>
<dbReference type="SUPFAM" id="SSF46689">
    <property type="entry name" value="Homeodomain-like"/>
    <property type="match status" value="2"/>
</dbReference>
<name>A0ABR7N7A8_9FIRM</name>
<protein>
    <submittedName>
        <fullName evidence="5">Helix-turn-helix transcriptional regulator</fullName>
    </submittedName>
</protein>
<keyword evidence="2" id="KW-0238">DNA-binding</keyword>
<dbReference type="EMBL" id="JACRSZ010000003">
    <property type="protein sequence ID" value="MBC8572234.1"/>
    <property type="molecule type" value="Genomic_DNA"/>
</dbReference>
<dbReference type="InterPro" id="IPR018060">
    <property type="entry name" value="HTH_AraC"/>
</dbReference>
<gene>
    <name evidence="5" type="ORF">H8716_03920</name>
</gene>
<keyword evidence="6" id="KW-1185">Reference proteome</keyword>
<dbReference type="RefSeq" id="WP_249307221.1">
    <property type="nucleotide sequence ID" value="NZ_JACRSZ010000003.1"/>
</dbReference>
<dbReference type="InterPro" id="IPR018062">
    <property type="entry name" value="HTH_AraC-typ_CS"/>
</dbReference>
<dbReference type="SUPFAM" id="SSF51215">
    <property type="entry name" value="Regulatory protein AraC"/>
    <property type="match status" value="1"/>
</dbReference>
<dbReference type="Gene3D" id="2.60.120.280">
    <property type="entry name" value="Regulatory protein AraC"/>
    <property type="match status" value="1"/>
</dbReference>
<dbReference type="PRINTS" id="PR00032">
    <property type="entry name" value="HTHARAC"/>
</dbReference>
<sequence>MYTNSAYWNQSKIDFHDQTHPLFIESCGIYRLYTLDKRPTNRPNGRLDYQILYVAAGKAYFSINGREQTVEAGNMVIYRPKEPQMYYYNAVDQSEVCWIHFTGNDVENILNRYGISADTHIFYTGTSMEYKNLFQSIIQELQLTKEDYEEMLVHYFMELLIRIHRMSYVKPHKKNMQIFREMDEAVEYFRQHYSEPISVETYATEHNVNTGGFIKNFKTYTGTTPAQFIQSVRMMNARVMLETTDNNISEIADLVGYDDPLYFSRLFRKQFGCSPSQFRKRELT</sequence>
<organism evidence="5 6">
    <name type="scientific">Jingyaoa shaoxingensis</name>
    <dbReference type="NCBI Taxonomy" id="2763671"/>
    <lineage>
        <taxon>Bacteria</taxon>
        <taxon>Bacillati</taxon>
        <taxon>Bacillota</taxon>
        <taxon>Clostridia</taxon>
        <taxon>Lachnospirales</taxon>
        <taxon>Lachnospiraceae</taxon>
        <taxon>Jingyaoa</taxon>
    </lineage>
</organism>
<dbReference type="Proteomes" id="UP000657421">
    <property type="component" value="Unassembled WGS sequence"/>
</dbReference>
<dbReference type="PANTHER" id="PTHR43280:SF30">
    <property type="entry name" value="MMSAB OPERON REGULATORY PROTEIN"/>
    <property type="match status" value="1"/>
</dbReference>
<dbReference type="InterPro" id="IPR020449">
    <property type="entry name" value="Tscrpt_reg_AraC-type_HTH"/>
</dbReference>
<evidence type="ECO:0000256" key="1">
    <source>
        <dbReference type="ARBA" id="ARBA00023015"/>
    </source>
</evidence>
<dbReference type="InterPro" id="IPR009057">
    <property type="entry name" value="Homeodomain-like_sf"/>
</dbReference>
<dbReference type="PROSITE" id="PS01124">
    <property type="entry name" value="HTH_ARAC_FAMILY_2"/>
    <property type="match status" value="1"/>
</dbReference>
<evidence type="ECO:0000256" key="3">
    <source>
        <dbReference type="ARBA" id="ARBA00023163"/>
    </source>
</evidence>
<dbReference type="PROSITE" id="PS00041">
    <property type="entry name" value="HTH_ARAC_FAMILY_1"/>
    <property type="match status" value="1"/>
</dbReference>
<evidence type="ECO:0000259" key="4">
    <source>
        <dbReference type="PROSITE" id="PS01124"/>
    </source>
</evidence>
<keyword evidence="1" id="KW-0805">Transcription regulation</keyword>
<feature type="domain" description="HTH araC/xylS-type" evidence="4">
    <location>
        <begin position="183"/>
        <end position="281"/>
    </location>
</feature>
<proteinExistence type="predicted"/>